<evidence type="ECO:0000259" key="1">
    <source>
        <dbReference type="Pfam" id="PF02464"/>
    </source>
</evidence>
<evidence type="ECO:0000313" key="3">
    <source>
        <dbReference type="Proteomes" id="UP000002943"/>
    </source>
</evidence>
<proteinExistence type="predicted"/>
<dbReference type="NCBIfam" id="NF002975">
    <property type="entry name" value="PRK03661.1"/>
    <property type="match status" value="1"/>
</dbReference>
<dbReference type="RefSeq" id="WP_009602856.1">
    <property type="nucleotide sequence ID" value="NZ_AEIU01000097.1"/>
</dbReference>
<dbReference type="SUPFAM" id="SSF142433">
    <property type="entry name" value="CinA-like"/>
    <property type="match status" value="1"/>
</dbReference>
<dbReference type="InterPro" id="IPR036653">
    <property type="entry name" value="CinA-like_C"/>
</dbReference>
<feature type="domain" description="CinA C-terminal" evidence="1">
    <location>
        <begin position="7"/>
        <end position="158"/>
    </location>
</feature>
<dbReference type="EMBL" id="AEIU01000097">
    <property type="protein sequence ID" value="EFP95275.1"/>
    <property type="molecule type" value="Genomic_DNA"/>
</dbReference>
<accession>E3BNW8</accession>
<protein>
    <submittedName>
        <fullName evidence="2">CinA-related protein</fullName>
    </submittedName>
</protein>
<dbReference type="eggNOG" id="COG1546">
    <property type="taxonomic scope" value="Bacteria"/>
</dbReference>
<dbReference type="InterPro" id="IPR008136">
    <property type="entry name" value="CinA_C"/>
</dbReference>
<dbReference type="Gene3D" id="3.90.950.20">
    <property type="entry name" value="CinA-like"/>
    <property type="match status" value="1"/>
</dbReference>
<dbReference type="OrthoDB" id="9801454at2"/>
<sequence>MDSQFLLSQKLGEALFEKGWVLSTAESCTGGGVATSITDVAGSSAWFDRAYITYSNQAKVDMLGVREETLESFGAVSEPIVTEMVLGALERSNASIAVSISGIAGPGGGTAEKPVGTVCFGFASSNGWLCAETYFFQGDRKQIREQAVNHALRSLLSFLTRGSHE</sequence>
<evidence type="ECO:0000313" key="2">
    <source>
        <dbReference type="EMBL" id="EFP95275.1"/>
    </source>
</evidence>
<gene>
    <name evidence="2" type="ORF">VIBC2010_15712</name>
</gene>
<reference evidence="2 3" key="1">
    <citation type="journal article" date="2012" name="Int. J. Syst. Evol. Microbiol.">
        <title>Vibrio caribbeanicus sp. nov., isolated from the marine sponge Scleritoderma cyanea.</title>
        <authorList>
            <person name="Hoffmann M."/>
            <person name="Monday S.R."/>
            <person name="Allard M.W."/>
            <person name="Strain E.A."/>
            <person name="Whittaker P."/>
            <person name="Naum M."/>
            <person name="McCarthy P.J."/>
            <person name="Lopez J.V."/>
            <person name="Fischer M."/>
            <person name="Brown E.W."/>
        </authorList>
    </citation>
    <scope>NUCLEOTIDE SEQUENCE [LARGE SCALE GENOMIC DNA]</scope>
    <source>
        <strain evidence="2 3">ATCC BAA-2122</strain>
    </source>
</reference>
<dbReference type="STRING" id="796620.VIBC2010_15712"/>
<name>E3BNW8_9VIBR</name>
<dbReference type="Proteomes" id="UP000002943">
    <property type="component" value="Unassembled WGS sequence"/>
</dbReference>
<dbReference type="AlphaFoldDB" id="E3BNW8"/>
<comment type="caution">
    <text evidence="2">The sequence shown here is derived from an EMBL/GenBank/DDBJ whole genome shotgun (WGS) entry which is preliminary data.</text>
</comment>
<dbReference type="NCBIfam" id="TIGR00199">
    <property type="entry name" value="PncC_domain"/>
    <property type="match status" value="1"/>
</dbReference>
<dbReference type="Pfam" id="PF02464">
    <property type="entry name" value="CinA"/>
    <property type="match status" value="1"/>
</dbReference>
<organism evidence="2 3">
    <name type="scientific">Vibrio caribbeanicus ATCC BAA-2122</name>
    <dbReference type="NCBI Taxonomy" id="796620"/>
    <lineage>
        <taxon>Bacteria</taxon>
        <taxon>Pseudomonadati</taxon>
        <taxon>Pseudomonadota</taxon>
        <taxon>Gammaproteobacteria</taxon>
        <taxon>Vibrionales</taxon>
        <taxon>Vibrionaceae</taxon>
        <taxon>Vibrio</taxon>
    </lineage>
</organism>
<keyword evidence="3" id="KW-1185">Reference proteome</keyword>